<comment type="caution">
    <text evidence="2">The sequence shown here is derived from an EMBL/GenBank/DDBJ whole genome shotgun (WGS) entry which is preliminary data.</text>
</comment>
<dbReference type="SUPFAM" id="SSF47090">
    <property type="entry name" value="PGBD-like"/>
    <property type="match status" value="1"/>
</dbReference>
<feature type="domain" description="Peptidoglycan binding-like" evidence="1">
    <location>
        <begin position="10"/>
        <end position="65"/>
    </location>
</feature>
<proteinExistence type="predicted"/>
<dbReference type="InterPro" id="IPR036365">
    <property type="entry name" value="PGBD-like_sf"/>
</dbReference>
<dbReference type="Proteomes" id="UP001596106">
    <property type="component" value="Unassembled WGS sequence"/>
</dbReference>
<evidence type="ECO:0000259" key="1">
    <source>
        <dbReference type="Pfam" id="PF01471"/>
    </source>
</evidence>
<dbReference type="InterPro" id="IPR002477">
    <property type="entry name" value="Peptidoglycan-bd-like"/>
</dbReference>
<dbReference type="InterPro" id="IPR023346">
    <property type="entry name" value="Lysozyme-like_dom_sf"/>
</dbReference>
<protein>
    <submittedName>
        <fullName evidence="2">Peptidoglycan-binding protein</fullName>
    </submittedName>
</protein>
<reference evidence="3" key="1">
    <citation type="journal article" date="2019" name="Int. J. Syst. Evol. Microbiol.">
        <title>The Global Catalogue of Microorganisms (GCM) 10K type strain sequencing project: providing services to taxonomists for standard genome sequencing and annotation.</title>
        <authorList>
            <consortium name="The Broad Institute Genomics Platform"/>
            <consortium name="The Broad Institute Genome Sequencing Center for Infectious Disease"/>
            <person name="Wu L."/>
            <person name="Ma J."/>
        </authorList>
    </citation>
    <scope>NUCLEOTIDE SEQUENCE [LARGE SCALE GENOMIC DNA]</scope>
    <source>
        <strain evidence="3">CCUG 55250</strain>
    </source>
</reference>
<dbReference type="InterPro" id="IPR036366">
    <property type="entry name" value="PGBDSf"/>
</dbReference>
<dbReference type="SUPFAM" id="SSF53955">
    <property type="entry name" value="Lysozyme-like"/>
    <property type="match status" value="1"/>
</dbReference>
<name>A0ABW0II36_9BACT</name>
<dbReference type="RefSeq" id="WP_379849236.1">
    <property type="nucleotide sequence ID" value="NZ_JBHSMA010000010.1"/>
</dbReference>
<dbReference type="Gene3D" id="1.10.530.10">
    <property type="match status" value="1"/>
</dbReference>
<evidence type="ECO:0000313" key="2">
    <source>
        <dbReference type="EMBL" id="MFC5412081.1"/>
    </source>
</evidence>
<sequence length="267" mass="29003">MKPLKIDDFGPDVALLQQRLKALGFNPGKVDQDFGTGTEAAVIAFQKSEGLLANGIVDIKTLLALGFEPEPETVAAHSIIQNVTVGLVSRMFPATPLDNIKKNLPAVLGALEKQQLGDRNMILMALSTIRAETAGFVPIDEGKSRFNTSPGGKPFDLYDHRKDLGNQGPPDGSQFKGRGFIQLTGRSNYKTIGDKLKIDLITNPTKANDPQIAADILALFLKTKERQIREALIDDDLRQARRLVNGGSHGLAEFTDAFRTGERLLSA</sequence>
<dbReference type="Pfam" id="PF01471">
    <property type="entry name" value="PG_binding_1"/>
    <property type="match status" value="1"/>
</dbReference>
<dbReference type="Gene3D" id="1.10.101.10">
    <property type="entry name" value="PGBD-like superfamily/PGBD"/>
    <property type="match status" value="1"/>
</dbReference>
<keyword evidence="3" id="KW-1185">Reference proteome</keyword>
<accession>A0ABW0II36</accession>
<evidence type="ECO:0000313" key="3">
    <source>
        <dbReference type="Proteomes" id="UP001596106"/>
    </source>
</evidence>
<dbReference type="EMBL" id="JBHSMA010000010">
    <property type="protein sequence ID" value="MFC5412081.1"/>
    <property type="molecule type" value="Genomic_DNA"/>
</dbReference>
<gene>
    <name evidence="2" type="ORF">ACFPMF_22340</name>
</gene>
<organism evidence="2 3">
    <name type="scientific">Larkinella bovis</name>
    <dbReference type="NCBI Taxonomy" id="683041"/>
    <lineage>
        <taxon>Bacteria</taxon>
        <taxon>Pseudomonadati</taxon>
        <taxon>Bacteroidota</taxon>
        <taxon>Cytophagia</taxon>
        <taxon>Cytophagales</taxon>
        <taxon>Spirosomataceae</taxon>
        <taxon>Larkinella</taxon>
    </lineage>
</organism>